<keyword evidence="2" id="KW-1185">Reference proteome</keyword>
<comment type="caution">
    <text evidence="1">The sequence shown here is derived from an EMBL/GenBank/DDBJ whole genome shotgun (WGS) entry which is preliminary data.</text>
</comment>
<dbReference type="EMBL" id="VDLX02000019">
    <property type="protein sequence ID" value="KAB8189545.1"/>
    <property type="molecule type" value="Genomic_DNA"/>
</dbReference>
<name>A0A5C4VNW0_9ACTN</name>
<protein>
    <submittedName>
        <fullName evidence="1">Uncharacterized protein</fullName>
    </submittedName>
</protein>
<evidence type="ECO:0000313" key="2">
    <source>
        <dbReference type="Proteomes" id="UP000312512"/>
    </source>
</evidence>
<dbReference type="OrthoDB" id="7107981at2"/>
<proteinExistence type="predicted"/>
<reference evidence="1 2" key="1">
    <citation type="submission" date="2019-10" db="EMBL/GenBank/DDBJ databases">
        <title>Nonomuraea sp. nov., isolated from Phyllanthus amarus.</title>
        <authorList>
            <person name="Klykleung N."/>
            <person name="Tanasupawat S."/>
        </authorList>
    </citation>
    <scope>NUCLEOTIDE SEQUENCE [LARGE SCALE GENOMIC DNA]</scope>
    <source>
        <strain evidence="1 2">PA1-10</strain>
    </source>
</reference>
<gene>
    <name evidence="1" type="ORF">FH608_038785</name>
</gene>
<organism evidence="1 2">
    <name type="scientific">Nonomuraea phyllanthi</name>
    <dbReference type="NCBI Taxonomy" id="2219224"/>
    <lineage>
        <taxon>Bacteria</taxon>
        <taxon>Bacillati</taxon>
        <taxon>Actinomycetota</taxon>
        <taxon>Actinomycetes</taxon>
        <taxon>Streptosporangiales</taxon>
        <taxon>Streptosporangiaceae</taxon>
        <taxon>Nonomuraea</taxon>
    </lineage>
</organism>
<dbReference type="Proteomes" id="UP000312512">
    <property type="component" value="Unassembled WGS sequence"/>
</dbReference>
<dbReference type="AlphaFoldDB" id="A0A5C4VNW0"/>
<dbReference type="RefSeq" id="WP_139635390.1">
    <property type="nucleotide sequence ID" value="NZ_VDLX02000019.1"/>
</dbReference>
<sequence length="466" mass="51137">MVNTLCVRLVLLGLVFVALWVVTVGYVVELRHVETLSYVVIRDELDIMFVRWALFIGDVVTWAILFSLAPAALGAIISNLVTGHMSRPQALAFMATLVTITAAGVSGIATKMSIDKHFAIPWLVVVIAAVGGLAQSAGGPVGRSSDGRAHQSPGRGRVLTVLGWTLGALALSVALIGGPLYGDLVSVADLPSWVPPLIAVAVVVPALLLSAVSAVLLKRGRRHRHRIIPSFEELAGERYLLYLRPFAIDRAMAFPPDEAPGWSTRSPFELPGTHEEFLLRPFRRLGRVVAIGQPGERLPELGAERGYLPVDDWQDMVSRLIHGAHAVIMTAVPGPGTMWEFTEALRTTAPVRLLLLIYGDELYHAFREGAAQEYASRSSAETDVNWPPLPHLPEIPPPAPHTRGLPWDFPLKGILSFDHEWRPRFTRFPPAVPRLRHVWTIRRLVRRELTPVLQPLSQLAPAPPFA</sequence>
<accession>A0A5C4VNW0</accession>
<evidence type="ECO:0000313" key="1">
    <source>
        <dbReference type="EMBL" id="KAB8189545.1"/>
    </source>
</evidence>